<dbReference type="KEGG" id="ckw:CKALI_06980"/>
<dbReference type="AlphaFoldDB" id="A0A6B8W4B8"/>
<feature type="signal peptide" evidence="1">
    <location>
        <begin position="1"/>
        <end position="18"/>
    </location>
</feature>
<gene>
    <name evidence="2" type="ORF">CKALI_06980</name>
</gene>
<feature type="chain" id="PRO_5039170945" description="DUF4439 domain-containing protein" evidence="1">
    <location>
        <begin position="19"/>
        <end position="258"/>
    </location>
</feature>
<dbReference type="RefSeq" id="WP_156192593.1">
    <property type="nucleotide sequence ID" value="NZ_CP046452.1"/>
</dbReference>
<reference evidence="3" key="1">
    <citation type="submission" date="2019-11" db="EMBL/GenBank/DDBJ databases">
        <title>Complete genome sequence of Corynebacterium kalinowskii 1959, a novel Corynebacterium species isolated from soil of a small paddock in Vilsendorf, Germany.</title>
        <authorList>
            <person name="Schaffert L."/>
            <person name="Ruwe M."/>
            <person name="Milse J."/>
            <person name="Hanuschka K."/>
            <person name="Ortseifen V."/>
            <person name="Droste J."/>
            <person name="Brandt D."/>
            <person name="Schlueter L."/>
            <person name="Kutter Y."/>
            <person name="Vinke S."/>
            <person name="Viehoefer P."/>
            <person name="Jacob L."/>
            <person name="Luebke N.-C."/>
            <person name="Schulte-Berndt E."/>
            <person name="Hain C."/>
            <person name="Linder M."/>
            <person name="Schmidt P."/>
            <person name="Wollenschlaeger L."/>
            <person name="Luttermann T."/>
            <person name="Thieme E."/>
            <person name="Hassa J."/>
            <person name="Haak M."/>
            <person name="Wittchen M."/>
            <person name="Mentz A."/>
            <person name="Persicke M."/>
            <person name="Busche T."/>
            <person name="Ruckert C."/>
        </authorList>
    </citation>
    <scope>NUCLEOTIDE SEQUENCE [LARGE SCALE GENOMIC DNA]</scope>
    <source>
        <strain evidence="3">1959</strain>
    </source>
</reference>
<proteinExistence type="predicted"/>
<name>A0A6B8W4B8_9CORY</name>
<organism evidence="2 3">
    <name type="scientific">Corynebacterium kalinowskii</name>
    <dbReference type="NCBI Taxonomy" id="2675216"/>
    <lineage>
        <taxon>Bacteria</taxon>
        <taxon>Bacillati</taxon>
        <taxon>Actinomycetota</taxon>
        <taxon>Actinomycetes</taxon>
        <taxon>Mycobacteriales</taxon>
        <taxon>Corynebacteriaceae</taxon>
        <taxon>Corynebacterium</taxon>
    </lineage>
</organism>
<keyword evidence="3" id="KW-1185">Reference proteome</keyword>
<dbReference type="Proteomes" id="UP000427071">
    <property type="component" value="Chromosome"/>
</dbReference>
<dbReference type="Gene3D" id="1.20.1260.10">
    <property type="match status" value="1"/>
</dbReference>
<evidence type="ECO:0008006" key="4">
    <source>
        <dbReference type="Google" id="ProtNLM"/>
    </source>
</evidence>
<dbReference type="SUPFAM" id="SSF47240">
    <property type="entry name" value="Ferritin-like"/>
    <property type="match status" value="1"/>
</dbReference>
<sequence>MKVRLFALCFLLSGCSVATPDPALVGLGEQALSDSKSADASYADVRATQAQALFDEIARLCGTTSDGATPEACRYPKAEPTVAPLAPSDAASGVLDALPSLDESSRPRVAAIYTQLAMMAGPVSATPPSAVDAAMLEWENAVVYGLDVSLAFSGSATPMVEESLKRHQELVASLPAGSTPAPAAYDLSQYPPVEATSDFLVAVEADSVSRWQSSALASGNDEWRRYALVQAGNAAVRYAALVSARGEDPMQAPFLKLS</sequence>
<accession>A0A6B8W4B8</accession>
<dbReference type="PROSITE" id="PS51257">
    <property type="entry name" value="PROKAR_LIPOPROTEIN"/>
    <property type="match status" value="1"/>
</dbReference>
<dbReference type="InterPro" id="IPR012347">
    <property type="entry name" value="Ferritin-like"/>
</dbReference>
<dbReference type="EMBL" id="CP046452">
    <property type="protein sequence ID" value="QGU02258.1"/>
    <property type="molecule type" value="Genomic_DNA"/>
</dbReference>
<evidence type="ECO:0000313" key="3">
    <source>
        <dbReference type="Proteomes" id="UP000427071"/>
    </source>
</evidence>
<protein>
    <recommendedName>
        <fullName evidence="4">DUF4439 domain-containing protein</fullName>
    </recommendedName>
</protein>
<keyword evidence="1" id="KW-0732">Signal</keyword>
<evidence type="ECO:0000313" key="2">
    <source>
        <dbReference type="EMBL" id="QGU02258.1"/>
    </source>
</evidence>
<evidence type="ECO:0000256" key="1">
    <source>
        <dbReference type="SAM" id="SignalP"/>
    </source>
</evidence>
<dbReference type="InterPro" id="IPR009078">
    <property type="entry name" value="Ferritin-like_SF"/>
</dbReference>